<organism evidence="1 2">
    <name type="scientific">Alteribacter keqinensis</name>
    <dbReference type="NCBI Taxonomy" id="2483800"/>
    <lineage>
        <taxon>Bacteria</taxon>
        <taxon>Bacillati</taxon>
        <taxon>Bacillota</taxon>
        <taxon>Bacilli</taxon>
        <taxon>Bacillales</taxon>
        <taxon>Bacillaceae</taxon>
        <taxon>Alteribacter</taxon>
    </lineage>
</organism>
<comment type="caution">
    <text evidence="1">The sequence shown here is derived from an EMBL/GenBank/DDBJ whole genome shotgun (WGS) entry which is preliminary data.</text>
</comment>
<gene>
    <name evidence="1" type="ORF">EBO34_17350</name>
</gene>
<keyword evidence="2" id="KW-1185">Reference proteome</keyword>
<protein>
    <submittedName>
        <fullName evidence="1">Uncharacterized protein</fullName>
    </submittedName>
</protein>
<dbReference type="AlphaFoldDB" id="A0A3M7TMV0"/>
<evidence type="ECO:0000313" key="2">
    <source>
        <dbReference type="Proteomes" id="UP000278746"/>
    </source>
</evidence>
<dbReference type="Proteomes" id="UP000278746">
    <property type="component" value="Unassembled WGS sequence"/>
</dbReference>
<dbReference type="EMBL" id="RHIB01000003">
    <property type="protein sequence ID" value="RNA66963.1"/>
    <property type="molecule type" value="Genomic_DNA"/>
</dbReference>
<reference evidence="1 2" key="1">
    <citation type="submission" date="2018-10" db="EMBL/GenBank/DDBJ databases">
        <title>Bacillus Keqinensis sp. nov., a moderately halophilic bacterium isolated from a saline-alkaline lake.</title>
        <authorList>
            <person name="Wang H."/>
        </authorList>
    </citation>
    <scope>NUCLEOTIDE SEQUENCE [LARGE SCALE GENOMIC DNA]</scope>
    <source>
        <strain evidence="1 2">KQ-3</strain>
    </source>
</reference>
<proteinExistence type="predicted"/>
<accession>A0A3M7TMV0</accession>
<dbReference type="RefSeq" id="WP_122900930.1">
    <property type="nucleotide sequence ID" value="NZ_RHIB01000003.1"/>
</dbReference>
<dbReference type="OrthoDB" id="9833026at2"/>
<evidence type="ECO:0000313" key="1">
    <source>
        <dbReference type="EMBL" id="RNA66963.1"/>
    </source>
</evidence>
<sequence>MAVTRMNGKRVSYCTVLGSMSLLISGNHSEKIDVLQKLRASFTTRTIESDPSILLCFSTISSELKHSDDAGVRYELAKTIFAFTKHTGIYFDLAQLRWIERIAAYEPDEKVSQELENIIFWHENFMYCEIMGGGVKTYFTEVKKHFPNAPVSFSKM</sequence>
<name>A0A3M7TMV0_9BACI</name>